<dbReference type="Pfam" id="PF00271">
    <property type="entry name" value="Helicase_C"/>
    <property type="match status" value="1"/>
</dbReference>
<dbReference type="Pfam" id="PF13245">
    <property type="entry name" value="AAA_19"/>
    <property type="match status" value="1"/>
</dbReference>
<dbReference type="PROSITE" id="PS51192">
    <property type="entry name" value="HELICASE_ATP_BIND_1"/>
    <property type="match status" value="1"/>
</dbReference>
<dbReference type="Gene3D" id="3.40.50.300">
    <property type="entry name" value="P-loop containing nucleotide triphosphate hydrolases"/>
    <property type="match status" value="5"/>
</dbReference>
<dbReference type="InterPro" id="IPR011545">
    <property type="entry name" value="DEAD/DEAH_box_helicase_dom"/>
</dbReference>
<evidence type="ECO:0000256" key="6">
    <source>
        <dbReference type="ARBA" id="ARBA00023125"/>
    </source>
</evidence>
<dbReference type="GO" id="GO:0006310">
    <property type="term" value="P:DNA recombination"/>
    <property type="evidence" value="ECO:0007669"/>
    <property type="project" value="InterPro"/>
</dbReference>
<evidence type="ECO:0000256" key="8">
    <source>
        <dbReference type="ARBA" id="ARBA00034617"/>
    </source>
</evidence>
<comment type="catalytic activity">
    <reaction evidence="8">
        <text>Couples ATP hydrolysis with the unwinding of duplex DNA by translocating in the 3'-5' direction.</text>
        <dbReference type="EC" id="5.6.2.4"/>
    </reaction>
</comment>
<dbReference type="InterPro" id="IPR001650">
    <property type="entry name" value="Helicase_C-like"/>
</dbReference>
<dbReference type="InterPro" id="IPR036397">
    <property type="entry name" value="RNaseH_sf"/>
</dbReference>
<evidence type="ECO:0000256" key="3">
    <source>
        <dbReference type="ARBA" id="ARBA00022801"/>
    </source>
</evidence>
<dbReference type="GO" id="GO:0030894">
    <property type="term" value="C:replisome"/>
    <property type="evidence" value="ECO:0007669"/>
    <property type="project" value="TreeGrafter"/>
</dbReference>
<dbReference type="GO" id="GO:0005524">
    <property type="term" value="F:ATP binding"/>
    <property type="evidence" value="ECO:0007669"/>
    <property type="project" value="UniProtKB-UniRule"/>
</dbReference>
<dbReference type="Pfam" id="PF00270">
    <property type="entry name" value="DEAD"/>
    <property type="match status" value="1"/>
</dbReference>
<dbReference type="GO" id="GO:0009378">
    <property type="term" value="F:four-way junction helicase activity"/>
    <property type="evidence" value="ECO:0007669"/>
    <property type="project" value="TreeGrafter"/>
</dbReference>
<dbReference type="GO" id="GO:0016787">
    <property type="term" value="F:hydrolase activity"/>
    <property type="evidence" value="ECO:0007669"/>
    <property type="project" value="UniProtKB-UniRule"/>
</dbReference>
<dbReference type="PROSITE" id="PS51198">
    <property type="entry name" value="UVRD_HELICASE_ATP_BIND"/>
    <property type="match status" value="1"/>
</dbReference>
<dbReference type="EMBL" id="DF820463">
    <property type="protein sequence ID" value="GAK54821.1"/>
    <property type="molecule type" value="Genomic_DNA"/>
</dbReference>
<dbReference type="GO" id="GO:0043138">
    <property type="term" value="F:3'-5' DNA helicase activity"/>
    <property type="evidence" value="ECO:0007669"/>
    <property type="project" value="UniProtKB-EC"/>
</dbReference>
<dbReference type="STRING" id="1499967.U27_01651"/>
<organism evidence="14 15">
    <name type="scientific">Vecturithrix granuli</name>
    <dbReference type="NCBI Taxonomy" id="1499967"/>
    <lineage>
        <taxon>Bacteria</taxon>
        <taxon>Candidatus Moduliflexota</taxon>
        <taxon>Candidatus Vecturitrichia</taxon>
        <taxon>Candidatus Vecturitrichales</taxon>
        <taxon>Candidatus Vecturitrichaceae</taxon>
        <taxon>Candidatus Vecturithrix</taxon>
    </lineage>
</organism>
<dbReference type="InterPro" id="IPR012337">
    <property type="entry name" value="RNaseH-like_sf"/>
</dbReference>
<feature type="domain" description="Helicase C-terminal" evidence="12">
    <location>
        <begin position="511"/>
        <end position="683"/>
    </location>
</feature>
<dbReference type="SMART" id="SM00490">
    <property type="entry name" value="HELICc"/>
    <property type="match status" value="1"/>
</dbReference>
<dbReference type="eggNOG" id="COG0210">
    <property type="taxonomic scope" value="Bacteria"/>
</dbReference>
<keyword evidence="4 10" id="KW-0347">Helicase</keyword>
<dbReference type="Proteomes" id="UP000030661">
    <property type="component" value="Unassembled WGS sequence"/>
</dbReference>
<evidence type="ECO:0000256" key="1">
    <source>
        <dbReference type="ARBA" id="ARBA00005446"/>
    </source>
</evidence>
<evidence type="ECO:0000259" key="13">
    <source>
        <dbReference type="PROSITE" id="PS51198"/>
    </source>
</evidence>
<dbReference type="InterPro" id="IPR014001">
    <property type="entry name" value="Helicase_ATP-bd"/>
</dbReference>
<keyword evidence="2 10" id="KW-0547">Nucleotide-binding</keyword>
<dbReference type="NCBIfam" id="TIGR00614">
    <property type="entry name" value="recQ_fam"/>
    <property type="match status" value="1"/>
</dbReference>
<dbReference type="Pfam" id="PF13361">
    <property type="entry name" value="UvrD_C"/>
    <property type="match status" value="2"/>
</dbReference>
<dbReference type="CDD" id="cd17932">
    <property type="entry name" value="DEXQc_UvrD"/>
    <property type="match status" value="1"/>
</dbReference>
<dbReference type="SMART" id="SM00487">
    <property type="entry name" value="DEXDc"/>
    <property type="match status" value="1"/>
</dbReference>
<dbReference type="InterPro" id="IPR004589">
    <property type="entry name" value="DNA_helicase_ATP-dep_RecQ"/>
</dbReference>
<name>A0A0S6W5B9_VECG1</name>
<dbReference type="GO" id="GO:0006281">
    <property type="term" value="P:DNA repair"/>
    <property type="evidence" value="ECO:0007669"/>
    <property type="project" value="TreeGrafter"/>
</dbReference>
<evidence type="ECO:0000313" key="15">
    <source>
        <dbReference type="Proteomes" id="UP000030661"/>
    </source>
</evidence>
<protein>
    <recommendedName>
        <fullName evidence="9">DNA 3'-5' helicase</fullName>
        <ecNumber evidence="9">5.6.2.4</ecNumber>
    </recommendedName>
</protein>
<dbReference type="eggNOG" id="COG0514">
    <property type="taxonomic scope" value="Bacteria"/>
</dbReference>
<feature type="domain" description="Helicase ATP-binding" evidence="11">
    <location>
        <begin position="305"/>
        <end position="485"/>
    </location>
</feature>
<dbReference type="EC" id="5.6.2.4" evidence="9"/>
<feature type="binding site" evidence="10">
    <location>
        <begin position="1133"/>
        <end position="1140"/>
    </location>
    <ligand>
        <name>ATP</name>
        <dbReference type="ChEBI" id="CHEBI:30616"/>
    </ligand>
</feature>
<dbReference type="Gene3D" id="1.10.486.10">
    <property type="entry name" value="PCRA, domain 4"/>
    <property type="match status" value="1"/>
</dbReference>
<evidence type="ECO:0000259" key="12">
    <source>
        <dbReference type="PROSITE" id="PS51194"/>
    </source>
</evidence>
<evidence type="ECO:0000259" key="11">
    <source>
        <dbReference type="PROSITE" id="PS51192"/>
    </source>
</evidence>
<evidence type="ECO:0000256" key="9">
    <source>
        <dbReference type="ARBA" id="ARBA00034808"/>
    </source>
</evidence>
<evidence type="ECO:0000256" key="4">
    <source>
        <dbReference type="ARBA" id="ARBA00022806"/>
    </source>
</evidence>
<comment type="similarity">
    <text evidence="1">Belongs to the helicase family. RecQ subfamily.</text>
</comment>
<dbReference type="InterPro" id="IPR014017">
    <property type="entry name" value="DNA_helicase_UvrD-like_C"/>
</dbReference>
<proteinExistence type="inferred from homology"/>
<dbReference type="SUPFAM" id="SSF52540">
    <property type="entry name" value="P-loop containing nucleoside triphosphate hydrolases"/>
    <property type="match status" value="2"/>
</dbReference>
<keyword evidence="15" id="KW-1185">Reference proteome</keyword>
<dbReference type="HOGENOM" id="CLU_002862_0_0_0"/>
<evidence type="ECO:0000256" key="5">
    <source>
        <dbReference type="ARBA" id="ARBA00022840"/>
    </source>
</evidence>
<evidence type="ECO:0000256" key="7">
    <source>
        <dbReference type="ARBA" id="ARBA00023235"/>
    </source>
</evidence>
<dbReference type="PANTHER" id="PTHR13710">
    <property type="entry name" value="DNA HELICASE RECQ FAMILY MEMBER"/>
    <property type="match status" value="1"/>
</dbReference>
<sequence length="1739" mass="196983">MDLKNLLSRCLLLDIETTKQGALRHVGALFQGQTFERKTPFELEAILHELDQFAAQADFVLGHNLIGHDLVILQSLYPHLKLLDLPVIDTLYLSPLAFPQNPYHHLVKDYKLVRSALSDPLEDIRLAVSVFQDQCQAFRKTWEHAPEVLAFYQFCFFDSQIGMFRGQGVAEVFRAIGGALEPAEIETYQTIFVKKTEGIVCQQAVRSVTEQMLCAPLHRPALAYCLAWLLVSGSNSVLPPWVRYQFPKTGEILRLLRDRPCNDESCQYCQENHNPVTQLKRFFNFDRFRDTPQTEDGKSLQQAIVTHGMADQPLLAILPTGGGKSLCFQLPALVRHYRRGVLTVVISPLQALMKDQVDNLAKKTATPFADVVYGMLTPPERGAVLERVRLGDVAILYISPEQLRNRSVKRALQHREIGCWVFDEAHCLSKWGHDFRPDYLYAARFIREFAVEQGSPIPPIACFTATAKKDVIAEILEHFRSELQQELTGFEGGVKRENLSFEVRTVGKAEKMEQVALILEEHFRQADAGSVIIYAATRKETEEIRDYLRHKGASGFVVESFHAGLESQLKRTIIDDFVSDKIQVICATNAFGMGIDKENVRIVLHFDIPGSLENYIQEAGRAGRDLQDAHCMLLYDPQDVELQFSMNACSEIKKRDIAKILRGLRKTKTRQEGEIVLTVDELLREDEVHGVFEGHDKLRDTKVKTAVAWLERAGFLERNENLTQVFQGKPRVKNIQEGKAKIAQLNLSPVMQDIWTAILEELFHADPDEGLSADRIAEGLFNTGFQKIAEASGRTPAQEVIVILHEMANAGIVDQGVLLTAFLRPKGKNNARKAFEAVCALEEAMIKLLQEAEPDADEGAWVNLSLRRLNQRLINEGFESNPQTLQDLIKGLSDDGKGLAASIGSLDLYHISQDLYKVRLRRSWPALRKTANLRRKAANIILDVLIGKAAKQSGQEESPEGGLVLLPFSSNELTAAIENDLFLRAELRNMLAAIDRALLFLHEHHIITIQQGLAVFRQAMTIRLAPEAKGRRYTLGDYSPLAIHYVEKIFQVHIINAYAALGLRSIAEALRLVLDYFTVSRQEFIKKHFPGRENMLEYATSQDSFRKIVDQLRNAVQTAIVAGPLEKNLLVLAGPGSGKTKIVVHRCAYLLRVKRVPAAHILILCFNHNASVSLRKRLHELVGDDMRGVTILTYHSMALRLVGRSIAESVEKDSEEAINFDGIIREAIDLLKGKKEIIGIEADDLRDRLLAGYSHILVDEYQDIDQQQYELISVIAGRTLHEEEDKLSILAVGDDDQNIYTFRGANVEFIRKFQQDYQAREEYLVENYRSTRHIIAAANQLIQQNRDRMKTRQPIRINKDRQTEPPGGSWSALDPLAQGRVQIIQTNDSVSQAAVIIAEIQRLKALSQNFDWQHCAILARTRKTLDPIRALCEQTGIPVRWSIERCPPLHRIREIAHFLTRLQEEQNMIKKASELQQVFSDMSAEAAENPWQQLLAEMLEAYRLDTLDATLPVAQAIEWFYESLAEERRDKMLGRGVFLGTVHAAKGMEFLHVFLPGGDWKFPPQRAKQEEERRLLYVGMTRAMQTLCLFDCQTAPNHFLRPLHGEYLLKRSAPLLTSLDPHELRKQYTVLGLKDLYLDYAGAFPDAHAIHRHLTNLRTGDAVRLVSSNNGLQVHDNFGFCVTRLSNTANAAWRDKLDTIQHVRVLALIQRHAKDPAEDYRPRIKADHWELPLLEVVSG</sequence>
<evidence type="ECO:0000313" key="14">
    <source>
        <dbReference type="EMBL" id="GAK54821.1"/>
    </source>
</evidence>
<gene>
    <name evidence="14" type="ORF">U27_01651</name>
</gene>
<dbReference type="SUPFAM" id="SSF53098">
    <property type="entry name" value="Ribonuclease H-like"/>
    <property type="match status" value="1"/>
</dbReference>
<keyword evidence="6" id="KW-0238">DNA-binding</keyword>
<keyword evidence="7" id="KW-0413">Isomerase</keyword>
<dbReference type="InterPro" id="IPR014016">
    <property type="entry name" value="UvrD-like_ATP-bd"/>
</dbReference>
<dbReference type="Gene3D" id="3.30.420.10">
    <property type="entry name" value="Ribonuclease H-like superfamily/Ribonuclease H"/>
    <property type="match status" value="1"/>
</dbReference>
<dbReference type="PROSITE" id="PS51194">
    <property type="entry name" value="HELICASE_CTER"/>
    <property type="match status" value="1"/>
</dbReference>
<feature type="domain" description="UvrD-like helicase ATP-binding" evidence="13">
    <location>
        <begin position="1112"/>
        <end position="1331"/>
    </location>
</feature>
<reference evidence="14 15" key="1">
    <citation type="journal article" date="2015" name="PeerJ">
        <title>First genomic representation of candidate bacterial phylum KSB3 points to enhanced environmental sensing as a trigger of wastewater bulking.</title>
        <authorList>
            <person name="Sekiguchi Y."/>
            <person name="Ohashi A."/>
            <person name="Parks D.H."/>
            <person name="Yamauchi T."/>
            <person name="Tyson G.W."/>
            <person name="Hugenholtz P."/>
        </authorList>
    </citation>
    <scope>NUCLEOTIDE SEQUENCE [LARGE SCALE GENOMIC DNA]</scope>
</reference>
<keyword evidence="3 10" id="KW-0378">Hydrolase</keyword>
<dbReference type="GO" id="GO:0005737">
    <property type="term" value="C:cytoplasm"/>
    <property type="evidence" value="ECO:0007669"/>
    <property type="project" value="TreeGrafter"/>
</dbReference>
<dbReference type="GO" id="GO:0043590">
    <property type="term" value="C:bacterial nucleoid"/>
    <property type="evidence" value="ECO:0007669"/>
    <property type="project" value="TreeGrafter"/>
</dbReference>
<dbReference type="PANTHER" id="PTHR13710:SF105">
    <property type="entry name" value="ATP-DEPENDENT DNA HELICASE Q1"/>
    <property type="match status" value="1"/>
</dbReference>
<evidence type="ECO:0000256" key="10">
    <source>
        <dbReference type="PROSITE-ProRule" id="PRU00560"/>
    </source>
</evidence>
<evidence type="ECO:0000256" key="2">
    <source>
        <dbReference type="ARBA" id="ARBA00022741"/>
    </source>
</evidence>
<keyword evidence="5 10" id="KW-0067">ATP-binding</keyword>
<accession>A0A0S6W5B9</accession>
<dbReference type="InterPro" id="IPR027417">
    <property type="entry name" value="P-loop_NTPase"/>
</dbReference>
<dbReference type="GO" id="GO:0003677">
    <property type="term" value="F:DNA binding"/>
    <property type="evidence" value="ECO:0007669"/>
    <property type="project" value="UniProtKB-KW"/>
</dbReference>